<protein>
    <submittedName>
        <fullName evidence="2">Uncharacterized protein</fullName>
    </submittedName>
</protein>
<evidence type="ECO:0000313" key="2">
    <source>
        <dbReference type="EMBL" id="JAE28002.1"/>
    </source>
</evidence>
<sequence length="49" mass="5852">MIIGVRSRRLVLQEYKEGAEEHDRSRRTWETRSVKDNSNVPEQRQVLTP</sequence>
<organism evidence="2">
    <name type="scientific">Arundo donax</name>
    <name type="common">Giant reed</name>
    <name type="synonym">Donax arundinaceus</name>
    <dbReference type="NCBI Taxonomy" id="35708"/>
    <lineage>
        <taxon>Eukaryota</taxon>
        <taxon>Viridiplantae</taxon>
        <taxon>Streptophyta</taxon>
        <taxon>Embryophyta</taxon>
        <taxon>Tracheophyta</taxon>
        <taxon>Spermatophyta</taxon>
        <taxon>Magnoliopsida</taxon>
        <taxon>Liliopsida</taxon>
        <taxon>Poales</taxon>
        <taxon>Poaceae</taxon>
        <taxon>PACMAD clade</taxon>
        <taxon>Arundinoideae</taxon>
        <taxon>Arundineae</taxon>
        <taxon>Arundo</taxon>
    </lineage>
</organism>
<name>A0A0A9GTY2_ARUDO</name>
<accession>A0A0A9GTY2</accession>
<dbReference type="AlphaFoldDB" id="A0A0A9GTY2"/>
<reference evidence="2" key="2">
    <citation type="journal article" date="2015" name="Data Brief">
        <title>Shoot transcriptome of the giant reed, Arundo donax.</title>
        <authorList>
            <person name="Barrero R.A."/>
            <person name="Guerrero F.D."/>
            <person name="Moolhuijzen P."/>
            <person name="Goolsby J.A."/>
            <person name="Tidwell J."/>
            <person name="Bellgard S.E."/>
            <person name="Bellgard M.I."/>
        </authorList>
    </citation>
    <scope>NUCLEOTIDE SEQUENCE</scope>
    <source>
        <tissue evidence="2">Shoot tissue taken approximately 20 cm above the soil surface</tissue>
    </source>
</reference>
<reference evidence="2" key="1">
    <citation type="submission" date="2014-09" db="EMBL/GenBank/DDBJ databases">
        <authorList>
            <person name="Magalhaes I.L.F."/>
            <person name="Oliveira U."/>
            <person name="Santos F.R."/>
            <person name="Vidigal T.H.D.A."/>
            <person name="Brescovit A.D."/>
            <person name="Santos A.J."/>
        </authorList>
    </citation>
    <scope>NUCLEOTIDE SEQUENCE</scope>
    <source>
        <tissue evidence="2">Shoot tissue taken approximately 20 cm above the soil surface</tissue>
    </source>
</reference>
<dbReference type="EMBL" id="GBRH01169894">
    <property type="protein sequence ID" value="JAE28002.1"/>
    <property type="molecule type" value="Transcribed_RNA"/>
</dbReference>
<feature type="compositionally biased region" description="Basic and acidic residues" evidence="1">
    <location>
        <begin position="16"/>
        <end position="35"/>
    </location>
</feature>
<evidence type="ECO:0000256" key="1">
    <source>
        <dbReference type="SAM" id="MobiDB-lite"/>
    </source>
</evidence>
<proteinExistence type="predicted"/>
<feature type="region of interest" description="Disordered" evidence="1">
    <location>
        <begin position="16"/>
        <end position="49"/>
    </location>
</feature>
<feature type="compositionally biased region" description="Polar residues" evidence="1">
    <location>
        <begin position="36"/>
        <end position="49"/>
    </location>
</feature>